<comment type="function">
    <text evidence="1">Mitochondrial intermembrane chaperone that participates in the import and insertion of some multi-pass transmembrane proteins into the mitochondrial inner membrane. Also required for the transfer of beta-barrel precursors from the TOM complex to the sorting and assembly machinery (SAM complex) of the outer membrane. Acts as a chaperone-like protein that protects the hydrophobic precursors from aggregation and guide them through the mitochondrial intermembrane space.</text>
</comment>
<dbReference type="EMBL" id="GBEZ01019882">
    <property type="protein sequence ID" value="JAC66733.1"/>
    <property type="molecule type" value="Transcribed_RNA"/>
</dbReference>
<name>A0A061RWW5_9CHLO</name>
<dbReference type="InterPro" id="IPR035427">
    <property type="entry name" value="Tim10-like_dom_sf"/>
</dbReference>
<evidence type="ECO:0000313" key="3">
    <source>
        <dbReference type="EMBL" id="JAC66733.1"/>
    </source>
</evidence>
<comment type="similarity">
    <text evidence="1">Belongs to the small Tim family.</text>
</comment>
<protein>
    <recommendedName>
        <fullName evidence="1">Mitochondrial import inner membrane translocase subunit</fullName>
    </recommendedName>
</protein>
<proteinExistence type="inferred from homology"/>
<dbReference type="AlphaFoldDB" id="A0A061RWW5"/>
<keyword evidence="1" id="KW-0999">Mitochondrion inner membrane</keyword>
<dbReference type="GO" id="GO:0015031">
    <property type="term" value="P:protein transport"/>
    <property type="evidence" value="ECO:0007669"/>
    <property type="project" value="UniProtKB-KW"/>
</dbReference>
<keyword evidence="1" id="KW-1015">Disulfide bond</keyword>
<evidence type="ECO:0000256" key="1">
    <source>
        <dbReference type="RuleBase" id="RU367043"/>
    </source>
</evidence>
<reference evidence="4" key="1">
    <citation type="submission" date="2014-05" db="EMBL/GenBank/DDBJ databases">
        <title>The transcriptome of the halophilic microalga Tetraselmis sp. GSL018 isolated from the Great Salt Lake, Utah.</title>
        <authorList>
            <person name="Jinkerson R.E."/>
            <person name="D'Adamo S."/>
            <person name="Posewitz M.C."/>
        </authorList>
    </citation>
    <scope>NUCLEOTIDE SEQUENCE</scope>
    <source>
        <strain evidence="4">GSL018</strain>
    </source>
</reference>
<keyword evidence="1" id="KW-0472">Membrane</keyword>
<evidence type="ECO:0000259" key="2">
    <source>
        <dbReference type="Pfam" id="PF02953"/>
    </source>
</evidence>
<keyword evidence="1" id="KW-0496">Mitochondrion</keyword>
<dbReference type="InterPro" id="IPR004217">
    <property type="entry name" value="Tim10-like"/>
</dbReference>
<gene>
    <name evidence="4" type="primary">TIM13</name>
    <name evidence="3" type="ORF">TSPGSL018_12918</name>
    <name evidence="4" type="ORF">TSPGSL018_17825</name>
</gene>
<dbReference type="EMBL" id="GBEZ01008121">
    <property type="protein sequence ID" value="JAC77392.1"/>
    <property type="molecule type" value="Transcribed_RNA"/>
</dbReference>
<evidence type="ECO:0000313" key="4">
    <source>
        <dbReference type="EMBL" id="JAC77392.1"/>
    </source>
</evidence>
<comment type="domain">
    <text evidence="1">The twin CX3C motif contains 4 conserved Cys residues that form 2 disulfide bonds in the mitochondrial intermembrane space.</text>
</comment>
<dbReference type="GO" id="GO:0005743">
    <property type="term" value="C:mitochondrial inner membrane"/>
    <property type="evidence" value="ECO:0007669"/>
    <property type="project" value="UniProtKB-SubCell"/>
</dbReference>
<comment type="subcellular location">
    <subcellularLocation>
        <location evidence="1">Mitochondrion inner membrane</location>
        <topology evidence="1">Peripheral membrane protein</topology>
        <orientation evidence="1">Intermembrane side</orientation>
    </subcellularLocation>
</comment>
<dbReference type="Pfam" id="PF02953">
    <property type="entry name" value="zf-Tim10_DDP"/>
    <property type="match status" value="1"/>
</dbReference>
<dbReference type="SUPFAM" id="SSF144122">
    <property type="entry name" value="Tim10-like"/>
    <property type="match status" value="1"/>
</dbReference>
<accession>A0A061RWW5</accession>
<feature type="domain" description="Tim10-like" evidence="2">
    <location>
        <begin position="17"/>
        <end position="74"/>
    </location>
</feature>
<keyword evidence="1" id="KW-0143">Chaperone</keyword>
<comment type="subunit">
    <text evidence="1">Heterohexamer.</text>
</comment>
<dbReference type="Gene3D" id="1.10.287.810">
    <property type="entry name" value="Mitochondrial import inner membrane translocase subunit tim13 like domains"/>
    <property type="match status" value="1"/>
</dbReference>
<sequence>MESGSSSASDEQIMGAIKAQLDAAMFQEFFNGVRDKCFEKCVTKPGSSLSSSEQTCLQRCCDRYQEVTAITEQAILKMSGLK</sequence>
<organism evidence="4">
    <name type="scientific">Tetraselmis sp. GSL018</name>
    <dbReference type="NCBI Taxonomy" id="582737"/>
    <lineage>
        <taxon>Eukaryota</taxon>
        <taxon>Viridiplantae</taxon>
        <taxon>Chlorophyta</taxon>
        <taxon>core chlorophytes</taxon>
        <taxon>Chlorodendrophyceae</taxon>
        <taxon>Chlorodendrales</taxon>
        <taxon>Chlorodendraceae</taxon>
        <taxon>Tetraselmis</taxon>
    </lineage>
</organism>
<keyword evidence="1" id="KW-0811">Translocation</keyword>
<keyword evidence="1" id="KW-0653">Protein transport</keyword>
<keyword evidence="1" id="KW-0813">Transport</keyword>